<organism evidence="3 4">
    <name type="scientific">Vespula squamosa</name>
    <name type="common">Southern yellow jacket</name>
    <name type="synonym">Wasp</name>
    <dbReference type="NCBI Taxonomy" id="30214"/>
    <lineage>
        <taxon>Eukaryota</taxon>
        <taxon>Metazoa</taxon>
        <taxon>Ecdysozoa</taxon>
        <taxon>Arthropoda</taxon>
        <taxon>Hexapoda</taxon>
        <taxon>Insecta</taxon>
        <taxon>Pterygota</taxon>
        <taxon>Neoptera</taxon>
        <taxon>Endopterygota</taxon>
        <taxon>Hymenoptera</taxon>
        <taxon>Apocrita</taxon>
        <taxon>Aculeata</taxon>
        <taxon>Vespoidea</taxon>
        <taxon>Vespidae</taxon>
        <taxon>Vespinae</taxon>
        <taxon>Vespula</taxon>
    </lineage>
</organism>
<keyword evidence="4" id="KW-1185">Reference proteome</keyword>
<gene>
    <name evidence="3" type="ORF">V1478_014275</name>
</gene>
<sequence length="189" mass="21884">MLKNFVRGNFIEIVCSVNRQGLCTTRKLILTAFIYIFQVVLPISKIYLSVKSTRELKMLLTRTSPTFLPFGPVCTIVKTSIMFAYANIQLFGYCISRAYELSQDKYSKPKYNRIGVTIDRTNYERIRMRWNGKDEGGAFGTISSYRKANISECVDLLREGEEAEEVEEEEEEEEEKEGEAEIEGKRKRE</sequence>
<comment type="caution">
    <text evidence="3">The sequence shown here is derived from an EMBL/GenBank/DDBJ whole genome shotgun (WGS) entry which is preliminary data.</text>
</comment>
<dbReference type="EMBL" id="JAUDFV010000154">
    <property type="protein sequence ID" value="KAL2716599.1"/>
    <property type="molecule type" value="Genomic_DNA"/>
</dbReference>
<keyword evidence="2" id="KW-1133">Transmembrane helix</keyword>
<dbReference type="Proteomes" id="UP001607302">
    <property type="component" value="Unassembled WGS sequence"/>
</dbReference>
<feature type="transmembrane region" description="Helical" evidence="2">
    <location>
        <begin position="67"/>
        <end position="88"/>
    </location>
</feature>
<protein>
    <submittedName>
        <fullName evidence="3">Uncharacterized protein</fullName>
    </submittedName>
</protein>
<evidence type="ECO:0000256" key="1">
    <source>
        <dbReference type="SAM" id="MobiDB-lite"/>
    </source>
</evidence>
<feature type="compositionally biased region" description="Acidic residues" evidence="1">
    <location>
        <begin position="161"/>
        <end position="181"/>
    </location>
</feature>
<evidence type="ECO:0000313" key="4">
    <source>
        <dbReference type="Proteomes" id="UP001607302"/>
    </source>
</evidence>
<evidence type="ECO:0000313" key="3">
    <source>
        <dbReference type="EMBL" id="KAL2716599.1"/>
    </source>
</evidence>
<name>A0ABD2A7M2_VESSQ</name>
<feature type="region of interest" description="Disordered" evidence="1">
    <location>
        <begin position="159"/>
        <end position="189"/>
    </location>
</feature>
<feature type="transmembrane region" description="Helical" evidence="2">
    <location>
        <begin position="28"/>
        <end position="47"/>
    </location>
</feature>
<evidence type="ECO:0000256" key="2">
    <source>
        <dbReference type="SAM" id="Phobius"/>
    </source>
</evidence>
<dbReference type="AlphaFoldDB" id="A0ABD2A7M2"/>
<reference evidence="3 4" key="1">
    <citation type="journal article" date="2024" name="Ann. Entomol. Soc. Am.">
        <title>Genomic analyses of the southern and eastern yellowjacket wasps (Hymenoptera: Vespidae) reveal evolutionary signatures of social life.</title>
        <authorList>
            <person name="Catto M.A."/>
            <person name="Caine P.B."/>
            <person name="Orr S.E."/>
            <person name="Hunt B.G."/>
            <person name="Goodisman M.A.D."/>
        </authorList>
    </citation>
    <scope>NUCLEOTIDE SEQUENCE [LARGE SCALE GENOMIC DNA]</scope>
    <source>
        <strain evidence="3">233</strain>
        <tissue evidence="3">Head and thorax</tissue>
    </source>
</reference>
<proteinExistence type="predicted"/>
<accession>A0ABD2A7M2</accession>
<keyword evidence="2" id="KW-0472">Membrane</keyword>
<keyword evidence="2" id="KW-0812">Transmembrane</keyword>